<protein>
    <submittedName>
        <fullName evidence="3">Type I restriction system adenine methylase HsdM</fullName>
    </submittedName>
</protein>
<sequence length="49" mass="6014">MLFLKRINDEFDEERESRKNEFIEDGLEEDEIQELLEDPSIYESFFVPE</sequence>
<proteinExistence type="inferred from homology"/>
<dbReference type="PATRIC" id="fig|1202534.3.peg.225"/>
<dbReference type="EMBL" id="ASRV01000017">
    <property type="protein sequence ID" value="EOR28073.1"/>
    <property type="molecule type" value="Genomic_DNA"/>
</dbReference>
<dbReference type="AlphaFoldDB" id="R9CFL5"/>
<dbReference type="RefSeq" id="WP_016205752.1">
    <property type="nucleotide sequence ID" value="NZ_ASRV01000017.1"/>
</dbReference>
<evidence type="ECO:0000313" key="3">
    <source>
        <dbReference type="EMBL" id="EOR28073.1"/>
    </source>
</evidence>
<keyword evidence="3" id="KW-0489">Methyltransferase</keyword>
<evidence type="ECO:0000256" key="1">
    <source>
        <dbReference type="ARBA" id="ARBA00006594"/>
    </source>
</evidence>
<evidence type="ECO:0000313" key="4">
    <source>
        <dbReference type="Proteomes" id="UP000013988"/>
    </source>
</evidence>
<organism evidence="3 4">
    <name type="scientific">Clostridium sartagoforme AAU1</name>
    <dbReference type="NCBI Taxonomy" id="1202534"/>
    <lineage>
        <taxon>Bacteria</taxon>
        <taxon>Bacillati</taxon>
        <taxon>Bacillota</taxon>
        <taxon>Clostridia</taxon>
        <taxon>Eubacteriales</taxon>
        <taxon>Clostridiaceae</taxon>
        <taxon>Clostridium</taxon>
    </lineage>
</organism>
<keyword evidence="2" id="KW-0680">Restriction system</keyword>
<dbReference type="InterPro" id="IPR038333">
    <property type="entry name" value="T1MK-like_N_sf"/>
</dbReference>
<comment type="similarity">
    <text evidence="1">Belongs to the N(4)/N(6)-methyltransferase family.</text>
</comment>
<accession>R9CFL5</accession>
<keyword evidence="4" id="KW-1185">Reference proteome</keyword>
<name>R9CFL5_9CLOT</name>
<keyword evidence="3" id="KW-0808">Transferase</keyword>
<reference evidence="3 4" key="1">
    <citation type="submission" date="2013-03" db="EMBL/GenBank/DDBJ databases">
        <title>Whole genome shotgun sequencing of Clostridium sartagoforme AAU1.</title>
        <authorList>
            <person name="Joshi C.G."/>
            <person name="Duggirala S.M."/>
            <person name="Nathani N.M."/>
            <person name="Bhatt V.D."/>
            <person name="Patel A.K."/>
            <person name="Pandya P.R."/>
            <person name="KaPatel J.A."/>
        </authorList>
    </citation>
    <scope>NUCLEOTIDE SEQUENCE [LARGE SCALE GENOMIC DNA]</scope>
    <source>
        <strain evidence="3 4">AAU1</strain>
    </source>
</reference>
<dbReference type="Gene3D" id="1.20.1260.30">
    <property type="match status" value="1"/>
</dbReference>
<evidence type="ECO:0000256" key="2">
    <source>
        <dbReference type="ARBA" id="ARBA00022747"/>
    </source>
</evidence>
<dbReference type="GO" id="GO:0008168">
    <property type="term" value="F:methyltransferase activity"/>
    <property type="evidence" value="ECO:0007669"/>
    <property type="project" value="UniProtKB-KW"/>
</dbReference>
<dbReference type="Proteomes" id="UP000013988">
    <property type="component" value="Unassembled WGS sequence"/>
</dbReference>
<comment type="caution">
    <text evidence="3">The sequence shown here is derived from an EMBL/GenBank/DDBJ whole genome shotgun (WGS) entry which is preliminary data.</text>
</comment>
<dbReference type="GO" id="GO:0009307">
    <property type="term" value="P:DNA restriction-modification system"/>
    <property type="evidence" value="ECO:0007669"/>
    <property type="project" value="UniProtKB-KW"/>
</dbReference>
<gene>
    <name evidence="3" type="ORF">A500_01125</name>
</gene>
<dbReference type="GO" id="GO:0032259">
    <property type="term" value="P:methylation"/>
    <property type="evidence" value="ECO:0007669"/>
    <property type="project" value="UniProtKB-KW"/>
</dbReference>